<keyword evidence="3" id="KW-1185">Reference proteome</keyword>
<feature type="domain" description="DED" evidence="1">
    <location>
        <begin position="98"/>
        <end position="180"/>
    </location>
</feature>
<organism evidence="2 3">
    <name type="scientific">Mytilus galloprovincialis</name>
    <name type="common">Mediterranean mussel</name>
    <dbReference type="NCBI Taxonomy" id="29158"/>
    <lineage>
        <taxon>Eukaryota</taxon>
        <taxon>Metazoa</taxon>
        <taxon>Spiralia</taxon>
        <taxon>Lophotrochozoa</taxon>
        <taxon>Mollusca</taxon>
        <taxon>Bivalvia</taxon>
        <taxon>Autobranchia</taxon>
        <taxon>Pteriomorphia</taxon>
        <taxon>Mytilida</taxon>
        <taxon>Mytiloidea</taxon>
        <taxon>Mytilidae</taxon>
        <taxon>Mytilinae</taxon>
        <taxon>Mytilus</taxon>
    </lineage>
</organism>
<reference evidence="2 3" key="1">
    <citation type="journal article" date="2016" name="PLoS ONE">
        <title>A First Insight into the Genome of the Filter-Feeder Mussel Mytilus galloprovincialis.</title>
        <authorList>
            <person name="Murgarella M."/>
            <person name="Puiu D."/>
            <person name="Novoa B."/>
            <person name="Figueras A."/>
            <person name="Posada D."/>
            <person name="Canchaya C."/>
        </authorList>
    </citation>
    <scope>NUCLEOTIDE SEQUENCE [LARGE SCALE GENOMIC DNA]</scope>
    <source>
        <tissue evidence="2">Muscle</tissue>
    </source>
</reference>
<comment type="caution">
    <text evidence="2">The sequence shown here is derived from an EMBL/GenBank/DDBJ whole genome shotgun (WGS) entry which is preliminary data.</text>
</comment>
<dbReference type="EMBL" id="KV583469">
    <property type="protein sequence ID" value="OPL33344.1"/>
    <property type="molecule type" value="Genomic_DNA"/>
</dbReference>
<dbReference type="InterPro" id="IPR001875">
    <property type="entry name" value="DED_dom"/>
</dbReference>
<name>A0A3L5TTU4_MYTGA</name>
<dbReference type="AlphaFoldDB" id="A0A3L5TTU4"/>
<dbReference type="Proteomes" id="UP000266721">
    <property type="component" value="Unassembled WGS sequence"/>
</dbReference>
<gene>
    <name evidence="2" type="ORF">AM593_03614</name>
</gene>
<feature type="non-terminal residue" evidence="2">
    <location>
        <position position="192"/>
    </location>
</feature>
<protein>
    <recommendedName>
        <fullName evidence="1">DED domain-containing protein</fullName>
    </recommendedName>
</protein>
<dbReference type="PROSITE" id="PS50168">
    <property type="entry name" value="DED"/>
    <property type="match status" value="1"/>
</dbReference>
<proteinExistence type="predicted"/>
<dbReference type="InterPro" id="IPR011029">
    <property type="entry name" value="DEATH-like_dom_sf"/>
</dbReference>
<dbReference type="Pfam" id="PF01335">
    <property type="entry name" value="DED"/>
    <property type="match status" value="1"/>
</dbReference>
<dbReference type="SUPFAM" id="SSF47986">
    <property type="entry name" value="DEATH domain"/>
    <property type="match status" value="1"/>
</dbReference>
<feature type="non-terminal residue" evidence="2">
    <location>
        <position position="1"/>
    </location>
</feature>
<dbReference type="Gene3D" id="1.10.533.10">
    <property type="entry name" value="Death Domain, Fas"/>
    <property type="match status" value="1"/>
</dbReference>
<dbReference type="GO" id="GO:0042981">
    <property type="term" value="P:regulation of apoptotic process"/>
    <property type="evidence" value="ECO:0007669"/>
    <property type="project" value="InterPro"/>
</dbReference>
<accession>A0A3L5TTU4</accession>
<evidence type="ECO:0000313" key="2">
    <source>
        <dbReference type="EMBL" id="OPL33344.1"/>
    </source>
</evidence>
<evidence type="ECO:0000313" key="3">
    <source>
        <dbReference type="Proteomes" id="UP000266721"/>
    </source>
</evidence>
<evidence type="ECO:0000259" key="1">
    <source>
        <dbReference type="PROSITE" id="PS50168"/>
    </source>
</evidence>
<sequence length="192" mass="21950">LKMTISTEISIDKAGLEIRALHDGNAFLILIISNRVPNGEVEIIPSHGVVSLFSIYEFYCPSDSPCLPCRREFALLKDSLLKIPNQTGRATNLNRTEEIMFVEKEIWSNLTSDELAQIKAFLNTTKKEKFGKRVLEEIKNGVDLFRKLHELCLVDEENFDYLITILKFVSRNDLIQKIMALDTPGSRFETEL</sequence>